<feature type="transmembrane region" description="Helical" evidence="6">
    <location>
        <begin position="296"/>
        <end position="319"/>
    </location>
</feature>
<evidence type="ECO:0000313" key="9">
    <source>
        <dbReference type="Proteomes" id="UP001583172"/>
    </source>
</evidence>
<feature type="transmembrane region" description="Helical" evidence="6">
    <location>
        <begin position="164"/>
        <end position="184"/>
    </location>
</feature>
<dbReference type="InterPro" id="IPR020846">
    <property type="entry name" value="MFS_dom"/>
</dbReference>
<feature type="transmembrane region" description="Helical" evidence="6">
    <location>
        <begin position="266"/>
        <end position="284"/>
    </location>
</feature>
<dbReference type="PRINTS" id="PR01036">
    <property type="entry name" value="TCRTETB"/>
</dbReference>
<dbReference type="EMBL" id="JAZGSY010000062">
    <property type="protein sequence ID" value="KAL1841855.1"/>
    <property type="molecule type" value="Genomic_DNA"/>
</dbReference>
<feature type="transmembrane region" description="Helical" evidence="6">
    <location>
        <begin position="424"/>
        <end position="443"/>
    </location>
</feature>
<feature type="transmembrane region" description="Helical" evidence="6">
    <location>
        <begin position="356"/>
        <end position="378"/>
    </location>
</feature>
<evidence type="ECO:0000256" key="1">
    <source>
        <dbReference type="ARBA" id="ARBA00004141"/>
    </source>
</evidence>
<dbReference type="Gene3D" id="1.20.1250.20">
    <property type="entry name" value="MFS general substrate transporter like domains"/>
    <property type="match status" value="2"/>
</dbReference>
<feature type="domain" description="Major facilitator superfamily (MFS) profile" evidence="7">
    <location>
        <begin position="74"/>
        <end position="583"/>
    </location>
</feature>
<evidence type="ECO:0000256" key="5">
    <source>
        <dbReference type="SAM" id="MobiDB-lite"/>
    </source>
</evidence>
<dbReference type="PANTHER" id="PTHR23501:SF43">
    <property type="entry name" value="MULTIDRUG TRANSPORTER, PUTATIVE (AFU_ORTHOLOGUE AFUA_6G03040)-RELATED"/>
    <property type="match status" value="1"/>
</dbReference>
<evidence type="ECO:0000259" key="7">
    <source>
        <dbReference type="PROSITE" id="PS50850"/>
    </source>
</evidence>
<evidence type="ECO:0000256" key="2">
    <source>
        <dbReference type="ARBA" id="ARBA00022692"/>
    </source>
</evidence>
<feature type="transmembrane region" description="Helical" evidence="6">
    <location>
        <begin position="196"/>
        <end position="215"/>
    </location>
</feature>
<evidence type="ECO:0000256" key="4">
    <source>
        <dbReference type="ARBA" id="ARBA00023136"/>
    </source>
</evidence>
<dbReference type="PROSITE" id="PS50850">
    <property type="entry name" value="MFS"/>
    <property type="match status" value="1"/>
</dbReference>
<evidence type="ECO:0000313" key="8">
    <source>
        <dbReference type="EMBL" id="KAL1841855.1"/>
    </source>
</evidence>
<dbReference type="Pfam" id="PF07690">
    <property type="entry name" value="MFS_1"/>
    <property type="match status" value="1"/>
</dbReference>
<feature type="transmembrane region" description="Helical" evidence="6">
    <location>
        <begin position="139"/>
        <end position="158"/>
    </location>
</feature>
<dbReference type="InterPro" id="IPR036259">
    <property type="entry name" value="MFS_trans_sf"/>
</dbReference>
<feature type="transmembrane region" description="Helical" evidence="6">
    <location>
        <begin position="390"/>
        <end position="412"/>
    </location>
</feature>
<evidence type="ECO:0000256" key="6">
    <source>
        <dbReference type="SAM" id="Phobius"/>
    </source>
</evidence>
<comment type="subcellular location">
    <subcellularLocation>
        <location evidence="1">Membrane</location>
        <topology evidence="1">Multi-pass membrane protein</topology>
    </subcellularLocation>
</comment>
<feature type="region of interest" description="Disordered" evidence="5">
    <location>
        <begin position="1"/>
        <end position="63"/>
    </location>
</feature>
<dbReference type="SUPFAM" id="SSF103473">
    <property type="entry name" value="MFS general substrate transporter"/>
    <property type="match status" value="2"/>
</dbReference>
<name>A0ABR3VKF6_HUMIN</name>
<reference evidence="8 9" key="1">
    <citation type="journal article" date="2024" name="Commun. Biol.">
        <title>Comparative genomic analysis of thermophilic fungi reveals convergent evolutionary adaptations and gene losses.</title>
        <authorList>
            <person name="Steindorff A.S."/>
            <person name="Aguilar-Pontes M.V."/>
            <person name="Robinson A.J."/>
            <person name="Andreopoulos B."/>
            <person name="LaButti K."/>
            <person name="Kuo A."/>
            <person name="Mondo S."/>
            <person name="Riley R."/>
            <person name="Otillar R."/>
            <person name="Haridas S."/>
            <person name="Lipzen A."/>
            <person name="Grimwood J."/>
            <person name="Schmutz J."/>
            <person name="Clum A."/>
            <person name="Reid I.D."/>
            <person name="Moisan M.C."/>
            <person name="Butler G."/>
            <person name="Nguyen T.T.M."/>
            <person name="Dewar K."/>
            <person name="Conant G."/>
            <person name="Drula E."/>
            <person name="Henrissat B."/>
            <person name="Hansel C."/>
            <person name="Singer S."/>
            <person name="Hutchinson M.I."/>
            <person name="de Vries R.P."/>
            <person name="Natvig D.O."/>
            <person name="Powell A.J."/>
            <person name="Tsang A."/>
            <person name="Grigoriev I.V."/>
        </authorList>
    </citation>
    <scope>NUCLEOTIDE SEQUENCE [LARGE SCALE GENOMIC DNA]</scope>
    <source>
        <strain evidence="8 9">CBS 620.91</strain>
    </source>
</reference>
<feature type="transmembrane region" description="Helical" evidence="6">
    <location>
        <begin position="109"/>
        <end position="127"/>
    </location>
</feature>
<accession>A0ABR3VKF6</accession>
<evidence type="ECO:0000256" key="3">
    <source>
        <dbReference type="ARBA" id="ARBA00022989"/>
    </source>
</evidence>
<dbReference type="InterPro" id="IPR011701">
    <property type="entry name" value="MFS"/>
</dbReference>
<feature type="transmembrane region" description="Helical" evidence="6">
    <location>
        <begin position="71"/>
        <end position="97"/>
    </location>
</feature>
<feature type="transmembrane region" description="Helical" evidence="6">
    <location>
        <begin position="455"/>
        <end position="476"/>
    </location>
</feature>
<sequence length="617" mass="66236">MASNSSTVGSHTAPEPDELSRRENRQPLKPGDVPEPPEEKQLPYRANNTPSDHGETDEKPLGPNALSKLRVTALIIGVSLGLFLSMIDGTIVATALFSIAVEFGDVDNINWVALSYVLTYLGCAVLFARASDVVGRRNVFAAAYVLFVAFSLACGFSRTMDQLIAFRAIQGLGGSGLYSVSMIIMPEVTPDRAKKYIAGVVGLVLAASGVLGPVLGGILTEYAGWRWVFWINGPIGGASILIFLLSWPKEQYLPTLERRSWSDIDLVGAFLLIAAAVLIVFPFQHAMGAVDPWTSATFLATLIIGIACLAALFIWQAFLTRRITKKASSPAATRRDKERVYSEAFALPPVLLRNRVYAAAAVHTMLTGFPYILCVYAFPIRFQVVYGRSALDAGLMLLPMLAGTAFGTMLTGAVNGRDGHKVRFLETLVAACVLMLLGCGLEITADDSGELEPKVLGFLAFVGVGFGLSAAGATMLTNAEAPVYEHASAQGIIAQVRMLGGSIGIAASSAILGTKFRAELAGTTVISPDVLTYLASDPGILPAETWAVIRRVYTQALRENMIVCCAVLAAALGCSLFVYKRDTVSLEGMVKMRYQEEEERRREVSKFLAEGNGQEQV</sequence>
<feature type="transmembrane region" description="Helical" evidence="6">
    <location>
        <begin position="227"/>
        <end position="245"/>
    </location>
</feature>
<comment type="caution">
    <text evidence="8">The sequence shown here is derived from an EMBL/GenBank/DDBJ whole genome shotgun (WGS) entry which is preliminary data.</text>
</comment>
<keyword evidence="4 6" id="KW-0472">Membrane</keyword>
<feature type="compositionally biased region" description="Polar residues" evidence="5">
    <location>
        <begin position="1"/>
        <end position="10"/>
    </location>
</feature>
<dbReference type="PANTHER" id="PTHR23501">
    <property type="entry name" value="MAJOR FACILITATOR SUPERFAMILY"/>
    <property type="match status" value="1"/>
</dbReference>
<keyword evidence="3 6" id="KW-1133">Transmembrane helix</keyword>
<feature type="transmembrane region" description="Helical" evidence="6">
    <location>
        <begin position="560"/>
        <end position="579"/>
    </location>
</feature>
<proteinExistence type="predicted"/>
<protein>
    <recommendedName>
        <fullName evidence="7">Major facilitator superfamily (MFS) profile domain-containing protein</fullName>
    </recommendedName>
</protein>
<keyword evidence="2 6" id="KW-0812">Transmembrane</keyword>
<dbReference type="Proteomes" id="UP001583172">
    <property type="component" value="Unassembled WGS sequence"/>
</dbReference>
<gene>
    <name evidence="8" type="ORF">VTJ49DRAFT_6532</name>
</gene>
<organism evidence="8 9">
    <name type="scientific">Humicola insolens</name>
    <name type="common">Soft-rot fungus</name>
    <dbReference type="NCBI Taxonomy" id="85995"/>
    <lineage>
        <taxon>Eukaryota</taxon>
        <taxon>Fungi</taxon>
        <taxon>Dikarya</taxon>
        <taxon>Ascomycota</taxon>
        <taxon>Pezizomycotina</taxon>
        <taxon>Sordariomycetes</taxon>
        <taxon>Sordariomycetidae</taxon>
        <taxon>Sordariales</taxon>
        <taxon>Chaetomiaceae</taxon>
        <taxon>Mycothermus</taxon>
    </lineage>
</organism>
<keyword evidence="9" id="KW-1185">Reference proteome</keyword>